<dbReference type="Proteomes" id="UP000054078">
    <property type="component" value="Unassembled WGS sequence"/>
</dbReference>
<protein>
    <recommendedName>
        <fullName evidence="2">Zinc-ribbon domain-containing protein</fullName>
    </recommendedName>
</protein>
<dbReference type="EMBL" id="LOJF01000001">
    <property type="protein sequence ID" value="KUH59042.1"/>
    <property type="molecule type" value="Genomic_DNA"/>
</dbReference>
<dbReference type="RefSeq" id="WP_059052913.1">
    <property type="nucleotide sequence ID" value="NZ_LOJF01000001.1"/>
</dbReference>
<feature type="transmembrane region" description="Helical" evidence="1">
    <location>
        <begin position="151"/>
        <end position="178"/>
    </location>
</feature>
<evidence type="ECO:0000259" key="2">
    <source>
        <dbReference type="Pfam" id="PF13240"/>
    </source>
</evidence>
<gene>
    <name evidence="3" type="ORF">AUL39_01525</name>
</gene>
<evidence type="ECO:0000313" key="4">
    <source>
        <dbReference type="Proteomes" id="UP000054078"/>
    </source>
</evidence>
<dbReference type="Pfam" id="PF13240">
    <property type="entry name" value="Zn_Ribbon_1"/>
    <property type="match status" value="1"/>
</dbReference>
<dbReference type="InterPro" id="IPR026870">
    <property type="entry name" value="Zinc_ribbon_dom"/>
</dbReference>
<keyword evidence="1" id="KW-0472">Membrane</keyword>
<comment type="caution">
    <text evidence="3">The sequence shown here is derived from an EMBL/GenBank/DDBJ whole genome shotgun (WGS) entry which is preliminary data.</text>
</comment>
<feature type="transmembrane region" description="Helical" evidence="1">
    <location>
        <begin position="100"/>
        <end position="116"/>
    </location>
</feature>
<evidence type="ECO:0000256" key="1">
    <source>
        <dbReference type="SAM" id="Phobius"/>
    </source>
</evidence>
<organism evidence="3 4">
    <name type="scientific">Tractidigestivibacter scatoligenes</name>
    <name type="common">Olsenella scatoligenes</name>
    <dbReference type="NCBI Taxonomy" id="1299998"/>
    <lineage>
        <taxon>Bacteria</taxon>
        <taxon>Bacillati</taxon>
        <taxon>Actinomycetota</taxon>
        <taxon>Coriobacteriia</taxon>
        <taxon>Coriobacteriales</taxon>
        <taxon>Atopobiaceae</taxon>
        <taxon>Tractidigestivibacter</taxon>
    </lineage>
</organism>
<feature type="domain" description="Zinc-ribbon" evidence="2">
    <location>
        <begin position="2"/>
        <end position="24"/>
    </location>
</feature>
<keyword evidence="4" id="KW-1185">Reference proteome</keyword>
<accession>A0A100YX47</accession>
<reference evidence="3 4" key="1">
    <citation type="submission" date="2015-12" db="EMBL/GenBank/DDBJ databases">
        <title>Draft Genome Sequence of Olsenella scatoligenes SK9K4T; a Producer of 3-Methylindole- (skatole) and 4-Methylphenol- (p-cresol) Isolated from Pig Feces.</title>
        <authorList>
            <person name="Li X."/>
            <person name="Borg B."/>
            <person name="Canibe N."/>
        </authorList>
    </citation>
    <scope>NUCLEOTIDE SEQUENCE [LARGE SCALE GENOMIC DNA]</scope>
    <source>
        <strain evidence="3 4">SK9K4</strain>
    </source>
</reference>
<sequence>MFCPQCGKKLAGTEKFCPNCGYNLAMPPRSASEAHVSQQAQLHPVQPVVAPALARTAVSSAELVTLAAALLIGIAAFLPFLVVSGATYDYSVALTDAPDGAVLVLLAIATAVLPMVHRNTASLVLSSITTAFSLFEVCSVSFMLLTSTWAAYYVNLGAGFCLLALGIVMGVFSIVLLARDLMREKHERQRVMGSFIPANGTTQRQQ</sequence>
<dbReference type="OrthoDB" id="3192666at2"/>
<keyword evidence="1" id="KW-1133">Transmembrane helix</keyword>
<feature type="transmembrane region" description="Helical" evidence="1">
    <location>
        <begin position="123"/>
        <end position="145"/>
    </location>
</feature>
<proteinExistence type="predicted"/>
<dbReference type="AlphaFoldDB" id="A0A100YX47"/>
<dbReference type="STRING" id="1299998.AUL39_01525"/>
<name>A0A100YX47_TRASO</name>
<evidence type="ECO:0000313" key="3">
    <source>
        <dbReference type="EMBL" id="KUH59042.1"/>
    </source>
</evidence>
<feature type="transmembrane region" description="Helical" evidence="1">
    <location>
        <begin position="63"/>
        <end position="88"/>
    </location>
</feature>
<keyword evidence="1" id="KW-0812">Transmembrane</keyword>